<feature type="domain" description="LssY-like C-terminal" evidence="2">
    <location>
        <begin position="75"/>
        <end position="264"/>
    </location>
</feature>
<organism evidence="3 4">
    <name type="scientific">Naasia aerilata</name>
    <dbReference type="NCBI Taxonomy" id="1162966"/>
    <lineage>
        <taxon>Bacteria</taxon>
        <taxon>Bacillati</taxon>
        <taxon>Actinomycetota</taxon>
        <taxon>Actinomycetes</taxon>
        <taxon>Micrococcales</taxon>
        <taxon>Microbacteriaceae</taxon>
        <taxon>Naasia</taxon>
    </lineage>
</organism>
<sequence>MARRRVALPFTERALAGVDNVFFLLGAVAAGWLAVLTVRRILIGGIEDLWLVLVFWVVLAYLLLPRVHTILTRVYVPDYFIGRTRTYEGLLGDPVNLGFLGNEDQLHTAMRLAGWDRADELGFRSGLRIVTSTLTRRSYLTAPVSPLFLFGGMQEFTYQQQVAGDPRRRHHVRFWKTPPGWLLPGGARADWLAAGTYDRSVGLSIFTLQITHKIDADIDQERDHIVATILAGSSEVERTVIRNFSSGFHSRNGGGDAIATDGDLPILDVRAIRAAPAEAPLPDTATAGPGAAAGSGRPVRASARSLLDTAKDTAASNRVKRPMTLYAGYLLMLARVALAIVVALAAAFGAIGSSVMPRMQSWLLGVPEGPDRVWILLLLILAAGGAYLFVAQYTFWGHPDARFVALTLSVAGVVLALLAGPVEPTGLGFRIWVLELALDVGILITLSAGDVREFHVRTAHRAGWRSVVTVKES</sequence>
<dbReference type="RefSeq" id="WP_286277903.1">
    <property type="nucleotide sequence ID" value="NZ_AP027731.1"/>
</dbReference>
<protein>
    <recommendedName>
        <fullName evidence="2">LssY-like C-terminal domain-containing protein</fullName>
    </recommendedName>
</protein>
<keyword evidence="1" id="KW-0472">Membrane</keyword>
<dbReference type="Pfam" id="PF14067">
    <property type="entry name" value="LssY_C"/>
    <property type="match status" value="1"/>
</dbReference>
<feature type="transmembrane region" description="Helical" evidence="1">
    <location>
        <begin position="428"/>
        <end position="448"/>
    </location>
</feature>
<evidence type="ECO:0000259" key="2">
    <source>
        <dbReference type="Pfam" id="PF14067"/>
    </source>
</evidence>
<evidence type="ECO:0000256" key="1">
    <source>
        <dbReference type="SAM" id="Phobius"/>
    </source>
</evidence>
<dbReference type="EMBL" id="AP027731">
    <property type="protein sequence ID" value="BDZ44441.1"/>
    <property type="molecule type" value="Genomic_DNA"/>
</dbReference>
<keyword evidence="1" id="KW-1133">Transmembrane helix</keyword>
<feature type="transmembrane region" description="Helical" evidence="1">
    <location>
        <begin position="373"/>
        <end position="391"/>
    </location>
</feature>
<dbReference type="Proteomes" id="UP001321498">
    <property type="component" value="Chromosome"/>
</dbReference>
<keyword evidence="1" id="KW-0812">Transmembrane</keyword>
<proteinExistence type="predicted"/>
<dbReference type="InterPro" id="IPR025902">
    <property type="entry name" value="LssY-like-C_dom"/>
</dbReference>
<keyword evidence="4" id="KW-1185">Reference proteome</keyword>
<feature type="transmembrane region" description="Helical" evidence="1">
    <location>
        <begin position="403"/>
        <end position="422"/>
    </location>
</feature>
<accession>A0ABN6XHU4</accession>
<evidence type="ECO:0000313" key="4">
    <source>
        <dbReference type="Proteomes" id="UP001321498"/>
    </source>
</evidence>
<gene>
    <name evidence="3" type="ORF">GCM10025866_03500</name>
</gene>
<name>A0ABN6XHU4_9MICO</name>
<feature type="transmembrane region" description="Helical" evidence="1">
    <location>
        <begin position="49"/>
        <end position="64"/>
    </location>
</feature>
<evidence type="ECO:0000313" key="3">
    <source>
        <dbReference type="EMBL" id="BDZ44441.1"/>
    </source>
</evidence>
<reference evidence="4" key="1">
    <citation type="journal article" date="2019" name="Int. J. Syst. Evol. Microbiol.">
        <title>The Global Catalogue of Microorganisms (GCM) 10K type strain sequencing project: providing services to taxonomists for standard genome sequencing and annotation.</title>
        <authorList>
            <consortium name="The Broad Institute Genomics Platform"/>
            <consortium name="The Broad Institute Genome Sequencing Center for Infectious Disease"/>
            <person name="Wu L."/>
            <person name="Ma J."/>
        </authorList>
    </citation>
    <scope>NUCLEOTIDE SEQUENCE [LARGE SCALE GENOMIC DNA]</scope>
    <source>
        <strain evidence="4">NBRC 108725</strain>
    </source>
</reference>
<feature type="transmembrane region" description="Helical" evidence="1">
    <location>
        <begin position="21"/>
        <end position="43"/>
    </location>
</feature>
<feature type="transmembrane region" description="Helical" evidence="1">
    <location>
        <begin position="326"/>
        <end position="353"/>
    </location>
</feature>